<keyword evidence="2" id="KW-1185">Reference proteome</keyword>
<evidence type="ECO:0000313" key="2">
    <source>
        <dbReference type="Proteomes" id="UP001159427"/>
    </source>
</evidence>
<name>A0ABN8QN73_9CNID</name>
<accession>A0ABN8QN73</accession>
<dbReference type="EMBL" id="CALNXI010001398">
    <property type="protein sequence ID" value="CAH3167716.1"/>
    <property type="molecule type" value="Genomic_DNA"/>
</dbReference>
<organism evidence="1 2">
    <name type="scientific">Porites evermanni</name>
    <dbReference type="NCBI Taxonomy" id="104178"/>
    <lineage>
        <taxon>Eukaryota</taxon>
        <taxon>Metazoa</taxon>
        <taxon>Cnidaria</taxon>
        <taxon>Anthozoa</taxon>
        <taxon>Hexacorallia</taxon>
        <taxon>Scleractinia</taxon>
        <taxon>Fungiina</taxon>
        <taxon>Poritidae</taxon>
        <taxon>Porites</taxon>
    </lineage>
</organism>
<proteinExistence type="predicted"/>
<comment type="caution">
    <text evidence="1">The sequence shown here is derived from an EMBL/GenBank/DDBJ whole genome shotgun (WGS) entry which is preliminary data.</text>
</comment>
<evidence type="ECO:0000313" key="1">
    <source>
        <dbReference type="EMBL" id="CAH3167716.1"/>
    </source>
</evidence>
<sequence>DGINKLFNPIIHTKQLDNEDIASIFVSKLQAITNNIYKDYYKKPKPLKLTKQEQEEFDKAEFCHICKKELYDDDSTGKMLKDQKYGNKAELLFTDTDSLMFQIETDDFYKYIKRYWKKI</sequence>
<protein>
    <submittedName>
        <fullName evidence="1">Uncharacterized protein</fullName>
    </submittedName>
</protein>
<feature type="non-terminal residue" evidence="1">
    <location>
        <position position="1"/>
    </location>
</feature>
<reference evidence="1 2" key="1">
    <citation type="submission" date="2022-05" db="EMBL/GenBank/DDBJ databases">
        <authorList>
            <consortium name="Genoscope - CEA"/>
            <person name="William W."/>
        </authorList>
    </citation>
    <scope>NUCLEOTIDE SEQUENCE [LARGE SCALE GENOMIC DNA]</scope>
</reference>
<dbReference type="Proteomes" id="UP001159427">
    <property type="component" value="Unassembled WGS sequence"/>
</dbReference>
<gene>
    <name evidence="1" type="ORF">PEVE_00006135</name>
</gene>